<name>A0A328ANZ5_9CAUL</name>
<evidence type="ECO:0000256" key="6">
    <source>
        <dbReference type="SAM" id="MobiDB-lite"/>
    </source>
</evidence>
<dbReference type="CDD" id="cd00613">
    <property type="entry name" value="GDC-P"/>
    <property type="match status" value="1"/>
</dbReference>
<dbReference type="GO" id="GO:0004375">
    <property type="term" value="F:glycine dehydrogenase (decarboxylating) activity"/>
    <property type="evidence" value="ECO:0007669"/>
    <property type="project" value="UniProtKB-EC"/>
</dbReference>
<dbReference type="Gene3D" id="3.90.1150.10">
    <property type="entry name" value="Aspartate Aminotransferase, domain 1"/>
    <property type="match status" value="1"/>
</dbReference>
<keyword evidence="10" id="KW-1185">Reference proteome</keyword>
<dbReference type="Pfam" id="PF00266">
    <property type="entry name" value="Aminotran_5"/>
    <property type="match status" value="1"/>
</dbReference>
<protein>
    <recommendedName>
        <fullName evidence="2">glycine dehydrogenase (aminomethyl-transferring)</fullName>
        <ecNumber evidence="2">1.4.4.2</ecNumber>
    </recommendedName>
</protein>
<dbReference type="PANTHER" id="PTHR11773">
    <property type="entry name" value="GLYCINE DEHYDROGENASE, DECARBOXYLATING"/>
    <property type="match status" value="1"/>
</dbReference>
<dbReference type="Proteomes" id="UP000249725">
    <property type="component" value="Unassembled WGS sequence"/>
</dbReference>
<feature type="region of interest" description="Disordered" evidence="6">
    <location>
        <begin position="1"/>
        <end position="25"/>
    </location>
</feature>
<dbReference type="InterPro" id="IPR015424">
    <property type="entry name" value="PyrdxlP-dep_Trfase"/>
</dbReference>
<comment type="catalytic activity">
    <reaction evidence="5">
        <text>N(6)-[(R)-lipoyl]-L-lysyl-[glycine-cleavage complex H protein] + glycine + H(+) = N(6)-[(R)-S(8)-aminomethyldihydrolipoyl]-L-lysyl-[glycine-cleavage complex H protein] + CO2</text>
        <dbReference type="Rhea" id="RHEA:24304"/>
        <dbReference type="Rhea" id="RHEA-COMP:10494"/>
        <dbReference type="Rhea" id="RHEA-COMP:10495"/>
        <dbReference type="ChEBI" id="CHEBI:15378"/>
        <dbReference type="ChEBI" id="CHEBI:16526"/>
        <dbReference type="ChEBI" id="CHEBI:57305"/>
        <dbReference type="ChEBI" id="CHEBI:83099"/>
        <dbReference type="ChEBI" id="CHEBI:83143"/>
        <dbReference type="EC" id="1.4.4.2"/>
    </reaction>
</comment>
<evidence type="ECO:0000256" key="5">
    <source>
        <dbReference type="ARBA" id="ARBA00049026"/>
    </source>
</evidence>
<keyword evidence="4 9" id="KW-0560">Oxidoreductase</keyword>
<evidence type="ECO:0000313" key="9">
    <source>
        <dbReference type="EMBL" id="RAK56732.1"/>
    </source>
</evidence>
<evidence type="ECO:0000259" key="8">
    <source>
        <dbReference type="Pfam" id="PF21478"/>
    </source>
</evidence>
<dbReference type="OrthoDB" id="9801272at2"/>
<evidence type="ECO:0000256" key="2">
    <source>
        <dbReference type="ARBA" id="ARBA00012134"/>
    </source>
</evidence>
<dbReference type="AlphaFoldDB" id="A0A328ANZ5"/>
<dbReference type="Pfam" id="PF21478">
    <property type="entry name" value="GcvP2_C"/>
    <property type="match status" value="1"/>
</dbReference>
<dbReference type="GO" id="GO:0019464">
    <property type="term" value="P:glycine decarboxylation via glycine cleavage system"/>
    <property type="evidence" value="ECO:0007669"/>
    <property type="project" value="TreeGrafter"/>
</dbReference>
<dbReference type="InterPro" id="IPR000192">
    <property type="entry name" value="Aminotrans_V_dom"/>
</dbReference>
<dbReference type="Gene3D" id="3.40.640.10">
    <property type="entry name" value="Type I PLP-dependent aspartate aminotransferase-like (Major domain)"/>
    <property type="match status" value="1"/>
</dbReference>
<dbReference type="GO" id="GO:0016594">
    <property type="term" value="F:glycine binding"/>
    <property type="evidence" value="ECO:0007669"/>
    <property type="project" value="TreeGrafter"/>
</dbReference>
<dbReference type="PANTHER" id="PTHR11773:SF1">
    <property type="entry name" value="GLYCINE DEHYDROGENASE (DECARBOXYLATING), MITOCHONDRIAL"/>
    <property type="match status" value="1"/>
</dbReference>
<dbReference type="InterPro" id="IPR015421">
    <property type="entry name" value="PyrdxlP-dep_Trfase_major"/>
</dbReference>
<keyword evidence="3" id="KW-0663">Pyridoxal phosphate</keyword>
<evidence type="ECO:0000256" key="4">
    <source>
        <dbReference type="ARBA" id="ARBA00023002"/>
    </source>
</evidence>
<evidence type="ECO:0000256" key="1">
    <source>
        <dbReference type="ARBA" id="ARBA00003788"/>
    </source>
</evidence>
<accession>A0A328ANZ5</accession>
<comment type="function">
    <text evidence="1">The glycine cleavage system catalyzes the degradation of glycine. The P protein binds the alpha-amino group of glycine through its pyridoxal phosphate cofactor; CO(2) is released and the remaining methylamine moiety is then transferred to the lipoamide cofactor of the H protein.</text>
</comment>
<proteinExistence type="predicted"/>
<dbReference type="EMBL" id="QFYR01000001">
    <property type="protein sequence ID" value="RAK56732.1"/>
    <property type="molecule type" value="Genomic_DNA"/>
</dbReference>
<dbReference type="NCBIfam" id="NF003346">
    <property type="entry name" value="PRK04366.1"/>
    <property type="match status" value="1"/>
</dbReference>
<feature type="region of interest" description="Disordered" evidence="6">
    <location>
        <begin position="504"/>
        <end position="527"/>
    </location>
</feature>
<evidence type="ECO:0000313" key="10">
    <source>
        <dbReference type="Proteomes" id="UP000249725"/>
    </source>
</evidence>
<dbReference type="RefSeq" id="WP_111513083.1">
    <property type="nucleotide sequence ID" value="NZ_QFYR01000001.1"/>
</dbReference>
<dbReference type="InterPro" id="IPR049316">
    <property type="entry name" value="GDC-P_C"/>
</dbReference>
<sequence>MSMLNVGRPTRPDTAGESTGHASLSGGRALLQDEGLLFEVGGWEKTGVDLDETPGFDESDLGGLVRDDLRLPGLSEPEAVRHYVRLSQKNHAIDLALYPLGSCTMKHNPRLNEKMARLPGFADLHPLQPTSTTQGALELMDRLAHWLKTLTGMPAVALTPKAGAHGELCGLLAIKAAHEAAGQGHRRRVLVPTSAHGTNPATAAFVGYSVTEIAQTDDGRVDLSDLAAKLSDDVAAIMVTNPNTCGLFERDILEISRLTHEAGAYFYCDGANFNAIVGRVRPGDLGVDAMHINLHKTFSTPHGGGGPGAGPVVLSQALAAFAPAPWVVHDGEGLRLEEETAGEAAQAFGRMSAFHGQMGMFVRAYAYMRSHGADGLRQVAEDAVLNANYLKARLSVAMSPAFPEGPCMHEALFDDSWLEGTGITTLDFAKAMIDEGFHPMTMYFPLVVHGAMLIEPTETESKQELDRFVHALLGLAEAAKAGDVERFKGAPFLAPLRRLDETQAARKPKLTWRPEPTGVAPAPLAAE</sequence>
<dbReference type="InterPro" id="IPR020581">
    <property type="entry name" value="GDC_P"/>
</dbReference>
<evidence type="ECO:0000259" key="7">
    <source>
        <dbReference type="Pfam" id="PF00266"/>
    </source>
</evidence>
<feature type="domain" description="Aminotransferase class V" evidence="7">
    <location>
        <begin position="183"/>
        <end position="303"/>
    </location>
</feature>
<evidence type="ECO:0000256" key="3">
    <source>
        <dbReference type="ARBA" id="ARBA00022898"/>
    </source>
</evidence>
<dbReference type="FunFam" id="3.40.640.10:FF:000224">
    <property type="entry name" value="Probable glycine dehydrogenase (decarboxylating) subunit 2"/>
    <property type="match status" value="1"/>
</dbReference>
<dbReference type="InterPro" id="IPR015422">
    <property type="entry name" value="PyrdxlP-dep_Trfase_small"/>
</dbReference>
<reference evidence="10" key="1">
    <citation type="submission" date="2018-05" db="EMBL/GenBank/DDBJ databases">
        <authorList>
            <person name="Li X."/>
        </authorList>
    </citation>
    <scope>NUCLEOTIDE SEQUENCE [LARGE SCALE GENOMIC DNA]</scope>
    <source>
        <strain evidence="10">YIM 73061</strain>
    </source>
</reference>
<dbReference type="EC" id="1.4.4.2" evidence="2"/>
<dbReference type="Gene3D" id="6.20.440.10">
    <property type="match status" value="1"/>
</dbReference>
<feature type="domain" description="Glycine dehydrogenase C-terminal" evidence="8">
    <location>
        <begin position="381"/>
        <end position="478"/>
    </location>
</feature>
<organism evidence="9 10">
    <name type="scientific">Phenylobacterium deserti</name>
    <dbReference type="NCBI Taxonomy" id="1914756"/>
    <lineage>
        <taxon>Bacteria</taxon>
        <taxon>Pseudomonadati</taxon>
        <taxon>Pseudomonadota</taxon>
        <taxon>Alphaproteobacteria</taxon>
        <taxon>Caulobacterales</taxon>
        <taxon>Caulobacteraceae</taxon>
        <taxon>Phenylobacterium</taxon>
    </lineage>
</organism>
<dbReference type="SUPFAM" id="SSF53383">
    <property type="entry name" value="PLP-dependent transferases"/>
    <property type="match status" value="1"/>
</dbReference>
<gene>
    <name evidence="9" type="ORF">DJ018_01770</name>
</gene>
<dbReference type="GO" id="GO:0005829">
    <property type="term" value="C:cytosol"/>
    <property type="evidence" value="ECO:0007669"/>
    <property type="project" value="TreeGrafter"/>
</dbReference>
<comment type="caution">
    <text evidence="9">The sequence shown here is derived from an EMBL/GenBank/DDBJ whole genome shotgun (WGS) entry which is preliminary data.</text>
</comment>
<dbReference type="GO" id="GO:0030170">
    <property type="term" value="F:pyridoxal phosphate binding"/>
    <property type="evidence" value="ECO:0007669"/>
    <property type="project" value="TreeGrafter"/>
</dbReference>
<dbReference type="GO" id="GO:0005960">
    <property type="term" value="C:glycine cleavage complex"/>
    <property type="evidence" value="ECO:0007669"/>
    <property type="project" value="TreeGrafter"/>
</dbReference>